<dbReference type="EMBL" id="BAABCN010000017">
    <property type="protein sequence ID" value="GAA3892575.1"/>
    <property type="molecule type" value="Genomic_DNA"/>
</dbReference>
<proteinExistence type="predicted"/>
<reference evidence="4" key="1">
    <citation type="journal article" date="2019" name="Int. J. Syst. Evol. Microbiol.">
        <title>The Global Catalogue of Microorganisms (GCM) 10K type strain sequencing project: providing services to taxonomists for standard genome sequencing and annotation.</title>
        <authorList>
            <consortium name="The Broad Institute Genomics Platform"/>
            <consortium name="The Broad Institute Genome Sequencing Center for Infectious Disease"/>
            <person name="Wu L."/>
            <person name="Ma J."/>
        </authorList>
    </citation>
    <scope>NUCLEOTIDE SEQUENCE [LARGE SCALE GENOMIC DNA]</scope>
    <source>
        <strain evidence="4">JCM 17021</strain>
    </source>
</reference>
<keyword evidence="3" id="KW-0969">Cilium</keyword>
<accession>A0ABP7L3X4</accession>
<keyword evidence="3" id="KW-0282">Flagellum</keyword>
<comment type="caution">
    <text evidence="3">The sequence shown here is derived from an EMBL/GenBank/DDBJ whole genome shotgun (WGS) entry which is preliminary data.</text>
</comment>
<sequence>MNAAARSGRSRFWFDPRFSIGIGLVITAIIGVVAIVANADATTPVLAAREPLMVGDTISRSDLVAVQVRLGTASDRYLIPDALPADGLVVTRTVAAGELVPMTAVGTQSGITLTNIVVRLQGSLPASIGPGSVVDVWASRAGENGQFGPPAVLVDGAEIVRLVASSGFMTDDGTSVEILVPKHDVAALLEAMANGSAIAAVPVNTPVER</sequence>
<organism evidence="3 4">
    <name type="scientific">Leifsonia kafniensis</name>
    <dbReference type="NCBI Taxonomy" id="475957"/>
    <lineage>
        <taxon>Bacteria</taxon>
        <taxon>Bacillati</taxon>
        <taxon>Actinomycetota</taxon>
        <taxon>Actinomycetes</taxon>
        <taxon>Micrococcales</taxon>
        <taxon>Microbacteriaceae</taxon>
        <taxon>Leifsonia</taxon>
    </lineage>
</organism>
<keyword evidence="4" id="KW-1185">Reference proteome</keyword>
<gene>
    <name evidence="3" type="ORF">GCM10022381_37800</name>
</gene>
<dbReference type="InterPro" id="IPR013974">
    <property type="entry name" value="SAF"/>
</dbReference>
<feature type="domain" description="SAF" evidence="2">
    <location>
        <begin position="43"/>
        <end position="106"/>
    </location>
</feature>
<evidence type="ECO:0000313" key="4">
    <source>
        <dbReference type="Proteomes" id="UP001501803"/>
    </source>
</evidence>
<feature type="transmembrane region" description="Helical" evidence="1">
    <location>
        <begin position="20"/>
        <end position="39"/>
    </location>
</feature>
<evidence type="ECO:0000256" key="1">
    <source>
        <dbReference type="SAM" id="Phobius"/>
    </source>
</evidence>
<keyword evidence="1" id="KW-1133">Transmembrane helix</keyword>
<dbReference type="RefSeq" id="WP_345069431.1">
    <property type="nucleotide sequence ID" value="NZ_BAABCN010000017.1"/>
</dbReference>
<evidence type="ECO:0000259" key="2">
    <source>
        <dbReference type="SMART" id="SM00858"/>
    </source>
</evidence>
<keyword evidence="1" id="KW-0812">Transmembrane</keyword>
<name>A0ABP7L3X4_9MICO</name>
<dbReference type="SMART" id="SM00858">
    <property type="entry name" value="SAF"/>
    <property type="match status" value="1"/>
</dbReference>
<dbReference type="Proteomes" id="UP001501803">
    <property type="component" value="Unassembled WGS sequence"/>
</dbReference>
<protein>
    <submittedName>
        <fullName evidence="3">Flagellar protein FlgA</fullName>
    </submittedName>
</protein>
<evidence type="ECO:0000313" key="3">
    <source>
        <dbReference type="EMBL" id="GAA3892575.1"/>
    </source>
</evidence>
<dbReference type="CDD" id="cd11614">
    <property type="entry name" value="SAF_CpaB_FlgA_like"/>
    <property type="match status" value="1"/>
</dbReference>
<keyword evidence="3" id="KW-0966">Cell projection</keyword>
<dbReference type="Pfam" id="PF08666">
    <property type="entry name" value="SAF"/>
    <property type="match status" value="1"/>
</dbReference>
<keyword evidence="1" id="KW-0472">Membrane</keyword>